<gene>
    <name evidence="5" type="ORF">NDK47_04670</name>
</gene>
<dbReference type="InterPro" id="IPR037143">
    <property type="entry name" value="4-PPantetheinyl_Trfase_dom_sf"/>
</dbReference>
<reference evidence="5" key="1">
    <citation type="submission" date="2022-06" db="EMBL/GenBank/DDBJ databases">
        <title>Genome sequencing of Brevibacillus sp. BB3-R1.</title>
        <authorList>
            <person name="Heo J."/>
            <person name="Lee D."/>
            <person name="Won M."/>
            <person name="Han B.-H."/>
            <person name="Hong S.-B."/>
            <person name="Kwon S.-W."/>
        </authorList>
    </citation>
    <scope>NUCLEOTIDE SEQUENCE</scope>
    <source>
        <strain evidence="5">BB3-R1</strain>
    </source>
</reference>
<dbReference type="Pfam" id="PF01648">
    <property type="entry name" value="ACPS"/>
    <property type="match status" value="1"/>
</dbReference>
<name>A0ABY4WIS0_9BACL</name>
<accession>A0ABY4WIS0</accession>
<dbReference type="PANTHER" id="PTHR12215">
    <property type="entry name" value="PHOSPHOPANTETHEINE TRANSFERASE"/>
    <property type="match status" value="1"/>
</dbReference>
<evidence type="ECO:0000256" key="1">
    <source>
        <dbReference type="ARBA" id="ARBA00010990"/>
    </source>
</evidence>
<dbReference type="Pfam" id="PF22624">
    <property type="entry name" value="AASDHPPT_N"/>
    <property type="match status" value="1"/>
</dbReference>
<proteinExistence type="inferred from homology"/>
<evidence type="ECO:0000259" key="4">
    <source>
        <dbReference type="Pfam" id="PF22624"/>
    </source>
</evidence>
<keyword evidence="2 5" id="KW-0808">Transferase</keyword>
<comment type="similarity">
    <text evidence="1">Belongs to the P-Pant transferase superfamily. Gsp/Sfp/HetI/AcpT family.</text>
</comment>
<dbReference type="Proteomes" id="UP001056500">
    <property type="component" value="Chromosome"/>
</dbReference>
<sequence length="242" mass="27431">MRKKVEVFWVHADEELQSAVLSEHIDILDSEERKTYERYLVDCKKVEFLIGRLLVKGLVGQKLGLSPKQIRFFANEYGKLFIDYRAMTETIKRPVFFNLSHSQQMWVCALSEIEQTGIDVEAAHQDCVLEVMPTVFLEKEIAAVEEQAAPEGKRKVFYRLWTRKEAVMKAKGMGFSLPPLSFSVPAFGDLVEDTGFSFYTFSPLKGYLASVAVAREGSAQITYEVSRIEMAELLTGTVSYSG</sequence>
<evidence type="ECO:0000259" key="3">
    <source>
        <dbReference type="Pfam" id="PF01648"/>
    </source>
</evidence>
<dbReference type="InterPro" id="IPR050559">
    <property type="entry name" value="P-Pant_transferase_sf"/>
</dbReference>
<protein>
    <submittedName>
        <fullName evidence="5">4'-phosphopantetheinyl transferase superfamily protein</fullName>
    </submittedName>
</protein>
<dbReference type="InterPro" id="IPR008278">
    <property type="entry name" value="4-PPantetheinyl_Trfase_dom"/>
</dbReference>
<feature type="domain" description="4'-phosphopantetheinyl transferase" evidence="3">
    <location>
        <begin position="117"/>
        <end position="184"/>
    </location>
</feature>
<evidence type="ECO:0000313" key="6">
    <source>
        <dbReference type="Proteomes" id="UP001056500"/>
    </source>
</evidence>
<dbReference type="Gene3D" id="3.90.470.20">
    <property type="entry name" value="4'-phosphopantetheinyl transferase domain"/>
    <property type="match status" value="2"/>
</dbReference>
<dbReference type="PANTHER" id="PTHR12215:SF10">
    <property type="entry name" value="L-AMINOADIPATE-SEMIALDEHYDE DEHYDROGENASE-PHOSPHOPANTETHEINYL TRANSFERASE"/>
    <property type="match status" value="1"/>
</dbReference>
<dbReference type="EMBL" id="CP098755">
    <property type="protein sequence ID" value="USG66599.1"/>
    <property type="molecule type" value="Genomic_DNA"/>
</dbReference>
<keyword evidence="6" id="KW-1185">Reference proteome</keyword>
<dbReference type="SUPFAM" id="SSF56214">
    <property type="entry name" value="4'-phosphopantetheinyl transferase"/>
    <property type="match status" value="2"/>
</dbReference>
<dbReference type="RefSeq" id="WP_251873707.1">
    <property type="nucleotide sequence ID" value="NZ_CP098755.1"/>
</dbReference>
<feature type="domain" description="4'-phosphopantetheinyl transferase N-terminal" evidence="4">
    <location>
        <begin position="22"/>
        <end position="109"/>
    </location>
</feature>
<evidence type="ECO:0000256" key="2">
    <source>
        <dbReference type="ARBA" id="ARBA00022679"/>
    </source>
</evidence>
<dbReference type="InterPro" id="IPR055066">
    <property type="entry name" value="AASDHPPT_N"/>
</dbReference>
<dbReference type="GO" id="GO:0016740">
    <property type="term" value="F:transferase activity"/>
    <property type="evidence" value="ECO:0007669"/>
    <property type="project" value="UniProtKB-KW"/>
</dbReference>
<evidence type="ECO:0000313" key="5">
    <source>
        <dbReference type="EMBL" id="USG66599.1"/>
    </source>
</evidence>
<organism evidence="5 6">
    <name type="scientific">Brevibacillus ruminantium</name>
    <dbReference type="NCBI Taxonomy" id="2950604"/>
    <lineage>
        <taxon>Bacteria</taxon>
        <taxon>Bacillati</taxon>
        <taxon>Bacillota</taxon>
        <taxon>Bacilli</taxon>
        <taxon>Bacillales</taxon>
        <taxon>Paenibacillaceae</taxon>
        <taxon>Brevibacillus</taxon>
    </lineage>
</organism>